<dbReference type="InterPro" id="IPR018841">
    <property type="entry name" value="DUF2442"/>
</dbReference>
<comment type="caution">
    <text evidence="1">The sequence shown here is derived from an EMBL/GenBank/DDBJ whole genome shotgun (WGS) entry which is preliminary data.</text>
</comment>
<dbReference type="Proteomes" id="UP001138768">
    <property type="component" value="Unassembled WGS sequence"/>
</dbReference>
<gene>
    <name evidence="1" type="ORF">CKO42_14035</name>
</gene>
<keyword evidence="2" id="KW-1185">Reference proteome</keyword>
<reference evidence="1 2" key="1">
    <citation type="journal article" date="2020" name="Microorganisms">
        <title>Osmotic Adaptation and Compatible Solute Biosynthesis of Phototrophic Bacteria as Revealed from Genome Analyses.</title>
        <authorList>
            <person name="Imhoff J.F."/>
            <person name="Rahn T."/>
            <person name="Kunzel S."/>
            <person name="Keller A."/>
            <person name="Neulinger S.C."/>
        </authorList>
    </citation>
    <scope>NUCLEOTIDE SEQUENCE [LARGE SCALE GENOMIC DNA]</scope>
    <source>
        <strain evidence="1 2">DSM 25653</strain>
    </source>
</reference>
<accession>A0A9X0W9T7</accession>
<name>A0A9X0W9T7_9GAMM</name>
<proteinExistence type="predicted"/>
<dbReference type="EMBL" id="NRRY01000022">
    <property type="protein sequence ID" value="MBK1619536.1"/>
    <property type="molecule type" value="Genomic_DNA"/>
</dbReference>
<evidence type="ECO:0000313" key="2">
    <source>
        <dbReference type="Proteomes" id="UP001138768"/>
    </source>
</evidence>
<evidence type="ECO:0008006" key="3">
    <source>
        <dbReference type="Google" id="ProtNLM"/>
    </source>
</evidence>
<protein>
    <recommendedName>
        <fullName evidence="3">DUF2442 domain-containing protein</fullName>
    </recommendedName>
</protein>
<dbReference type="Pfam" id="PF10387">
    <property type="entry name" value="DUF2442"/>
    <property type="match status" value="1"/>
</dbReference>
<dbReference type="RefSeq" id="WP_200245015.1">
    <property type="nucleotide sequence ID" value="NZ_NRRY01000022.1"/>
</dbReference>
<dbReference type="AlphaFoldDB" id="A0A9X0W9T7"/>
<evidence type="ECO:0000313" key="1">
    <source>
        <dbReference type="EMBL" id="MBK1619536.1"/>
    </source>
</evidence>
<sequence length="90" mass="10050">MNTTAIDNEPCALRAWAEARMIYLELTDGRIVGFPADRFKTLRAATQEQLKQVTIEVNGYALRWETLDEDLTVAGVVAGRFQLPLPEQAA</sequence>
<organism evidence="1 2">
    <name type="scientific">Lamprobacter modestohalophilus</name>
    <dbReference type="NCBI Taxonomy" id="1064514"/>
    <lineage>
        <taxon>Bacteria</taxon>
        <taxon>Pseudomonadati</taxon>
        <taxon>Pseudomonadota</taxon>
        <taxon>Gammaproteobacteria</taxon>
        <taxon>Chromatiales</taxon>
        <taxon>Chromatiaceae</taxon>
        <taxon>Lamprobacter</taxon>
    </lineage>
</organism>
<dbReference type="Gene3D" id="3.30.2020.40">
    <property type="entry name" value="Uncharacterised protein PF10387, DUF2442"/>
    <property type="match status" value="1"/>
</dbReference>